<dbReference type="InterPro" id="IPR014622">
    <property type="entry name" value="UCP036794_erythomycin"/>
</dbReference>
<accession>A0ABT1DYQ0</accession>
<protein>
    <submittedName>
        <fullName evidence="1">Erythromycin esterase family protein</fullName>
    </submittedName>
</protein>
<dbReference type="CDD" id="cd14728">
    <property type="entry name" value="Ere-like"/>
    <property type="match status" value="1"/>
</dbReference>
<keyword evidence="2" id="KW-1185">Reference proteome</keyword>
<dbReference type="SUPFAM" id="SSF159501">
    <property type="entry name" value="EreA/ChaN-like"/>
    <property type="match status" value="1"/>
</dbReference>
<dbReference type="Pfam" id="PF05139">
    <property type="entry name" value="Erythro_esteras"/>
    <property type="match status" value="1"/>
</dbReference>
<dbReference type="Gene3D" id="3.40.1660.10">
    <property type="entry name" value="EreA-like (biosynthetic domain)"/>
    <property type="match status" value="1"/>
</dbReference>
<name>A0ABT1DYQ0_9ACTN</name>
<dbReference type="Proteomes" id="UP001523369">
    <property type="component" value="Unassembled WGS sequence"/>
</dbReference>
<dbReference type="Gene3D" id="3.30.1870.10">
    <property type="entry name" value="EreA-like, domain 2"/>
    <property type="match status" value="1"/>
</dbReference>
<organism evidence="1 2">
    <name type="scientific">Paractinoplanes aksuensis</name>
    <dbReference type="NCBI Taxonomy" id="2939490"/>
    <lineage>
        <taxon>Bacteria</taxon>
        <taxon>Bacillati</taxon>
        <taxon>Actinomycetota</taxon>
        <taxon>Actinomycetes</taxon>
        <taxon>Micromonosporales</taxon>
        <taxon>Micromonosporaceae</taxon>
        <taxon>Paractinoplanes</taxon>
    </lineage>
</organism>
<gene>
    <name evidence="1" type="ORF">M1L60_36010</name>
</gene>
<dbReference type="PANTHER" id="PTHR31299">
    <property type="entry name" value="ESTERASE, PUTATIVE (AFU_ORTHOLOGUE AFUA_1G05850)-RELATED"/>
    <property type="match status" value="1"/>
</dbReference>
<dbReference type="InterPro" id="IPR052036">
    <property type="entry name" value="Hydrolase/PRTase-associated"/>
</dbReference>
<sequence>MTTAVEDVMHLFPAPPRLLALGEPTHGDNNLLTLRNDLFRRLVERDGYRTIALESDCLLGLLVDDYVTGGAGDLDAVTEAGFSHEWGQFQGNRDLVRWMRAHNEGRPPADQVRFAGFDGPLEIHAAASPRRVMTALAESTGYPEPIDHLLGDDERWTNPAAMMDPTQSVGRTPEAKELRLLADDLSARPAMRPDQDERALLYARTATGLLRYHYWMADPSPDRLTWLLGIRDSMMAANLLALADRGPTLVFAHNSHLQRAKSAMRMGGRHLEWWGAGALVSARLDYGFVASAVGTIHEHGVGIPEAGTVEGHLYAYPEEVVLTAGRDLPAGAVRRESPWYGYAPLDPALLTGVDGVVFVRDVTPTTSASARTGPR</sequence>
<proteinExistence type="predicted"/>
<reference evidence="1 2" key="1">
    <citation type="submission" date="2022-06" db="EMBL/GenBank/DDBJ databases">
        <title>New Species of the Genus Actinoplanes, ActinopZanes ferrugineus.</title>
        <authorList>
            <person name="Ding P."/>
        </authorList>
    </citation>
    <scope>NUCLEOTIDE SEQUENCE [LARGE SCALE GENOMIC DNA]</scope>
    <source>
        <strain evidence="1 2">TRM88003</strain>
    </source>
</reference>
<dbReference type="EMBL" id="JAMYJR010000041">
    <property type="protein sequence ID" value="MCO8275997.1"/>
    <property type="molecule type" value="Genomic_DNA"/>
</dbReference>
<dbReference type="Gene3D" id="1.20.1440.30">
    <property type="entry name" value="Biosynthetic Protein domain"/>
    <property type="match status" value="1"/>
</dbReference>
<comment type="caution">
    <text evidence="1">The sequence shown here is derived from an EMBL/GenBank/DDBJ whole genome shotgun (WGS) entry which is preliminary data.</text>
</comment>
<evidence type="ECO:0000313" key="2">
    <source>
        <dbReference type="Proteomes" id="UP001523369"/>
    </source>
</evidence>
<evidence type="ECO:0000313" key="1">
    <source>
        <dbReference type="EMBL" id="MCO8275997.1"/>
    </source>
</evidence>
<dbReference type="InterPro" id="IPR007815">
    <property type="entry name" value="Emycin_Estase"/>
</dbReference>
<dbReference type="PANTHER" id="PTHR31299:SF0">
    <property type="entry name" value="ESTERASE, PUTATIVE (AFU_ORTHOLOGUE AFUA_1G05850)-RELATED"/>
    <property type="match status" value="1"/>
</dbReference>
<dbReference type="PIRSF" id="PIRSF036794">
    <property type="entry name" value="UCP_erythr_ester"/>
    <property type="match status" value="1"/>
</dbReference>
<dbReference type="RefSeq" id="WP_253242031.1">
    <property type="nucleotide sequence ID" value="NZ_JAMYJR010000041.1"/>
</dbReference>